<evidence type="ECO:0000313" key="2">
    <source>
        <dbReference type="EMBL" id="MBW0502115.1"/>
    </source>
</evidence>
<reference evidence="2" key="1">
    <citation type="submission" date="2021-03" db="EMBL/GenBank/DDBJ databases">
        <title>Draft genome sequence of rust myrtle Austropuccinia psidii MF-1, a brazilian biotype.</title>
        <authorList>
            <person name="Quecine M.C."/>
            <person name="Pachon D.M.R."/>
            <person name="Bonatelli M.L."/>
            <person name="Correr F.H."/>
            <person name="Franceschini L.M."/>
            <person name="Leite T.F."/>
            <person name="Margarido G.R.A."/>
            <person name="Almeida C.A."/>
            <person name="Ferrarezi J.A."/>
            <person name="Labate C.A."/>
        </authorList>
    </citation>
    <scope>NUCLEOTIDE SEQUENCE</scope>
    <source>
        <strain evidence="2">MF-1</strain>
    </source>
</reference>
<gene>
    <name evidence="2" type="ORF">O181_041830</name>
</gene>
<evidence type="ECO:0000256" key="1">
    <source>
        <dbReference type="SAM" id="MobiDB-lite"/>
    </source>
</evidence>
<dbReference type="Proteomes" id="UP000765509">
    <property type="component" value="Unassembled WGS sequence"/>
</dbReference>
<sequence>MSPVPSSINLSTPLLGHHLMITSLLDQREVIIPLMKDGDGKRTKKTHQIPPDKTLLFLVCLRSKPRGNPPQAQVAPNGQRNHCVNPPEPKSHLLQPLVHPLNHLRTCRLVSQNLRWLQRNPRRNLLVNHHFSFFTTINFSSPFLRPSPACPATPRLLIIINNMPIASSPPPPPSSSRNTPPSPPVLPIPSPEIPPSAPKNPGAKPLSFPP</sequence>
<dbReference type="AlphaFoldDB" id="A0A9Q3DJG2"/>
<dbReference type="EMBL" id="AVOT02016658">
    <property type="protein sequence ID" value="MBW0502115.1"/>
    <property type="molecule type" value="Genomic_DNA"/>
</dbReference>
<proteinExistence type="predicted"/>
<keyword evidence="3" id="KW-1185">Reference proteome</keyword>
<accession>A0A9Q3DJG2</accession>
<feature type="compositionally biased region" description="Pro residues" evidence="1">
    <location>
        <begin position="167"/>
        <end position="198"/>
    </location>
</feature>
<name>A0A9Q3DJG2_9BASI</name>
<comment type="caution">
    <text evidence="2">The sequence shown here is derived from an EMBL/GenBank/DDBJ whole genome shotgun (WGS) entry which is preliminary data.</text>
</comment>
<organism evidence="2 3">
    <name type="scientific">Austropuccinia psidii MF-1</name>
    <dbReference type="NCBI Taxonomy" id="1389203"/>
    <lineage>
        <taxon>Eukaryota</taxon>
        <taxon>Fungi</taxon>
        <taxon>Dikarya</taxon>
        <taxon>Basidiomycota</taxon>
        <taxon>Pucciniomycotina</taxon>
        <taxon>Pucciniomycetes</taxon>
        <taxon>Pucciniales</taxon>
        <taxon>Sphaerophragmiaceae</taxon>
        <taxon>Austropuccinia</taxon>
    </lineage>
</organism>
<protein>
    <submittedName>
        <fullName evidence="2">Uncharacterized protein</fullName>
    </submittedName>
</protein>
<evidence type="ECO:0000313" key="3">
    <source>
        <dbReference type="Proteomes" id="UP000765509"/>
    </source>
</evidence>
<feature type="region of interest" description="Disordered" evidence="1">
    <location>
        <begin position="166"/>
        <end position="210"/>
    </location>
</feature>